<keyword evidence="3" id="KW-1185">Reference proteome</keyword>
<evidence type="ECO:0000313" key="2">
    <source>
        <dbReference type="EMBL" id="GIF61648.1"/>
    </source>
</evidence>
<protein>
    <recommendedName>
        <fullName evidence="1">DUF4365 domain-containing protein</fullName>
    </recommendedName>
</protein>
<organism evidence="2 3">
    <name type="scientific">Asanoa iriomotensis</name>
    <dbReference type="NCBI Taxonomy" id="234613"/>
    <lineage>
        <taxon>Bacteria</taxon>
        <taxon>Bacillati</taxon>
        <taxon>Actinomycetota</taxon>
        <taxon>Actinomycetes</taxon>
        <taxon>Micromonosporales</taxon>
        <taxon>Micromonosporaceae</taxon>
        <taxon>Asanoa</taxon>
    </lineage>
</organism>
<dbReference type="Proteomes" id="UP000624325">
    <property type="component" value="Unassembled WGS sequence"/>
</dbReference>
<reference evidence="2 3" key="1">
    <citation type="submission" date="2021-01" db="EMBL/GenBank/DDBJ databases">
        <title>Whole genome shotgun sequence of Asanoa iriomotensis NBRC 100142.</title>
        <authorList>
            <person name="Komaki H."/>
            <person name="Tamura T."/>
        </authorList>
    </citation>
    <scope>NUCLEOTIDE SEQUENCE [LARGE SCALE GENOMIC DNA]</scope>
    <source>
        <strain evidence="2 3">NBRC 100142</strain>
    </source>
</reference>
<dbReference type="Pfam" id="PF14280">
    <property type="entry name" value="DUF4365"/>
    <property type="match status" value="1"/>
</dbReference>
<evidence type="ECO:0000259" key="1">
    <source>
        <dbReference type="Pfam" id="PF14280"/>
    </source>
</evidence>
<evidence type="ECO:0000313" key="3">
    <source>
        <dbReference type="Proteomes" id="UP000624325"/>
    </source>
</evidence>
<accession>A0ABQ4CFT8</accession>
<sequence length="176" mass="19698">MTVTEGVLDESLTDLRLPVNARKARYGIAYVSAVFSQAGVPFTETSPDEDHLAVDGVLNLGTAPICIQVKCSGQFRIRGRSASWSVEPEWREKWTKSKLPVYFILVILDIDDHPHWLLHKVDGTMHKAAAFWVRVDKLGKEKRIKIPKRQRLTVDTLSSWSAEVDACFEPLAPAAA</sequence>
<dbReference type="EMBL" id="BONC01000118">
    <property type="protein sequence ID" value="GIF61648.1"/>
    <property type="molecule type" value="Genomic_DNA"/>
</dbReference>
<dbReference type="InterPro" id="IPR025375">
    <property type="entry name" value="DUF4365"/>
</dbReference>
<feature type="domain" description="DUF4365" evidence="1">
    <location>
        <begin position="26"/>
        <end position="161"/>
    </location>
</feature>
<gene>
    <name evidence="2" type="ORF">Air01nite_77430</name>
</gene>
<proteinExistence type="predicted"/>
<name>A0ABQ4CFT8_9ACTN</name>
<dbReference type="RefSeq" id="WP_203708462.1">
    <property type="nucleotide sequence ID" value="NZ_BAAALU010000016.1"/>
</dbReference>
<comment type="caution">
    <text evidence="2">The sequence shown here is derived from an EMBL/GenBank/DDBJ whole genome shotgun (WGS) entry which is preliminary data.</text>
</comment>